<feature type="region of interest" description="Disordered" evidence="2">
    <location>
        <begin position="102"/>
        <end position="122"/>
    </location>
</feature>
<sequence length="1135" mass="129510">MSDDSLLIIESDSEEGPQILDADPFHIEPMNVAIQAFEDEPPPLNQLAYDNEPLQTIAKHLEFLMTQEGNVKYNQKTRESLLKVITVFAYQSGKHAISASAPVQLPGTTPKVQNPEKQKEEPAISAREFKKLTQQLLRSQEELADCQHKYALAEQREQILRKEIHQLQQENDDLFKDKSQLLSKLQTTRREFDAIEGDLKQQLSKLKDDNSNYRDNLNQSSFAAERLQKQIASLNEELATATSQNNRLQTKLNSKIESMKQLRHKLHETEIQMHNTEAENEEFSIRIGDLTNKIDQLAQQLQDEGPDAFSKLKEDKSKLENALNIAVKHVEEQAAEIKKLNKINTQCYGIINRQTELIRSYDDYSDKIKEKAAEEQIQNNTLTAIPATTIQERSIPPMQAQSYVQPPRISPLTESYFNAIVDVLRPRFGDIANDQVLDIVTKLSKGTIDNEMTELNKRLMTLIENQLRFLYQMANNGALQLYLLSSDKADEIYMDQIPFRDQILVEIARCRSFLTLNKVDLPEHDITPTVAKTKLDKVDDSAELPQREAFDIAALQSANANIIRTLGEKLAEQNAQFIVGLTEIAKLINYDDKIETIMPVLVAKIKNFIACAKDCSEAEGEFDYNNFDESVKKIQSIYRKNAIVFKSLGAGLQEITNYNGDIDKLPAHVHKYIQDMNKELENIIAARTKDLLTQAEEFDKKMEDEKALSTKNLAELEAKVQELEERNQDLNSANTKQMNEISSLKTNLQDVTERKEDFESKYNQLNENIKEMEGELQRMRTENSNLEAEMRKRDNNFEQRIMKALETERASHAQEVEITDKRMKDLQQKHEEQMAAKQALLRETKKKLKMVITTYDDAFKKQKNSMQALRQQNQTLVAKITSMTGNGGKNEPNDDAAKALAAEIQLLEMRLKQANEDAEKVASVKDTYWQSQVALVESQMMDNLQKKLEEAQKTHEQFVGAMIDEFQKYCSSIYDGTEESAMQIAKEVANKVETVEKQCAIAQKKADLILEQKRRMEQNQTDEIPKVVKMIKSLQTWEKWAKDMYSNASNRDAKDETPESLRAKLGDMIIISSAYGKVIGCLDSLRVQKKALLNHIGDIQPPNYMTSGAFAKIVLFAVRVSKLGCKTVAFIPSSI</sequence>
<evidence type="ECO:0000256" key="2">
    <source>
        <dbReference type="SAM" id="MobiDB-lite"/>
    </source>
</evidence>
<gene>
    <name evidence="3" type="ORF">TVAG_495890</name>
</gene>
<dbReference type="AlphaFoldDB" id="A2DVM8"/>
<dbReference type="PANTHER" id="PTHR39867">
    <property type="entry name" value="HELICASE ATP-BINDING DOMAIN-CONTAINING PROTEIN"/>
    <property type="match status" value="1"/>
</dbReference>
<dbReference type="PANTHER" id="PTHR39867:SF1">
    <property type="entry name" value="HELICASE ATP-BINDING DOMAIN-CONTAINING PROTEIN"/>
    <property type="match status" value="1"/>
</dbReference>
<dbReference type="KEGG" id="tva:4773573"/>
<dbReference type="VEuPathDB" id="TrichDB:TVAG_495890"/>
<dbReference type="EMBL" id="DS113254">
    <property type="protein sequence ID" value="EAY15570.1"/>
    <property type="molecule type" value="Genomic_DNA"/>
</dbReference>
<dbReference type="STRING" id="5722.A2DVM8"/>
<feature type="coiled-coil region" evidence="1">
    <location>
        <begin position="699"/>
        <end position="961"/>
    </location>
</feature>
<dbReference type="VEuPathDB" id="TrichDB:TVAGG3_0276030"/>
<protein>
    <submittedName>
        <fullName evidence="3">Uncharacterized protein</fullName>
    </submittedName>
</protein>
<dbReference type="InParanoid" id="A2DVM8"/>
<evidence type="ECO:0000313" key="4">
    <source>
        <dbReference type="Proteomes" id="UP000001542"/>
    </source>
</evidence>
<feature type="coiled-coil region" evidence="1">
    <location>
        <begin position="129"/>
        <end position="300"/>
    </location>
</feature>
<dbReference type="SMR" id="A2DVM8"/>
<keyword evidence="1" id="KW-0175">Coiled coil</keyword>
<reference evidence="3" key="1">
    <citation type="submission" date="2006-10" db="EMBL/GenBank/DDBJ databases">
        <authorList>
            <person name="Amadeo P."/>
            <person name="Zhao Q."/>
            <person name="Wortman J."/>
            <person name="Fraser-Liggett C."/>
            <person name="Carlton J."/>
        </authorList>
    </citation>
    <scope>NUCLEOTIDE SEQUENCE</scope>
    <source>
        <strain evidence="3">G3</strain>
    </source>
</reference>
<dbReference type="SUPFAM" id="SSF90257">
    <property type="entry name" value="Myosin rod fragments"/>
    <property type="match status" value="1"/>
</dbReference>
<reference evidence="3" key="2">
    <citation type="journal article" date="2007" name="Science">
        <title>Draft genome sequence of the sexually transmitted pathogen Trichomonas vaginalis.</title>
        <authorList>
            <person name="Carlton J.M."/>
            <person name="Hirt R.P."/>
            <person name="Silva J.C."/>
            <person name="Delcher A.L."/>
            <person name="Schatz M."/>
            <person name="Zhao Q."/>
            <person name="Wortman J.R."/>
            <person name="Bidwell S.L."/>
            <person name="Alsmark U.C.M."/>
            <person name="Besteiro S."/>
            <person name="Sicheritz-Ponten T."/>
            <person name="Noel C.J."/>
            <person name="Dacks J.B."/>
            <person name="Foster P.G."/>
            <person name="Simillion C."/>
            <person name="Van de Peer Y."/>
            <person name="Miranda-Saavedra D."/>
            <person name="Barton G.J."/>
            <person name="Westrop G.D."/>
            <person name="Mueller S."/>
            <person name="Dessi D."/>
            <person name="Fiori P.L."/>
            <person name="Ren Q."/>
            <person name="Paulsen I."/>
            <person name="Zhang H."/>
            <person name="Bastida-Corcuera F.D."/>
            <person name="Simoes-Barbosa A."/>
            <person name="Brown M.T."/>
            <person name="Hayes R.D."/>
            <person name="Mukherjee M."/>
            <person name="Okumura C.Y."/>
            <person name="Schneider R."/>
            <person name="Smith A.J."/>
            <person name="Vanacova S."/>
            <person name="Villalvazo M."/>
            <person name="Haas B.J."/>
            <person name="Pertea M."/>
            <person name="Feldblyum T.V."/>
            <person name="Utterback T.R."/>
            <person name="Shu C.L."/>
            <person name="Osoegawa K."/>
            <person name="de Jong P.J."/>
            <person name="Hrdy I."/>
            <person name="Horvathova L."/>
            <person name="Zubacova Z."/>
            <person name="Dolezal P."/>
            <person name="Malik S.B."/>
            <person name="Logsdon J.M. Jr."/>
            <person name="Henze K."/>
            <person name="Gupta A."/>
            <person name="Wang C.C."/>
            <person name="Dunne R.L."/>
            <person name="Upcroft J.A."/>
            <person name="Upcroft P."/>
            <person name="White O."/>
            <person name="Salzberg S.L."/>
            <person name="Tang P."/>
            <person name="Chiu C.-H."/>
            <person name="Lee Y.-S."/>
            <person name="Embley T.M."/>
            <person name="Coombs G.H."/>
            <person name="Mottram J.C."/>
            <person name="Tachezy J."/>
            <person name="Fraser-Liggett C.M."/>
            <person name="Johnson P.J."/>
        </authorList>
    </citation>
    <scope>NUCLEOTIDE SEQUENCE [LARGE SCALE GENOMIC DNA]</scope>
    <source>
        <strain evidence="3">G3</strain>
    </source>
</reference>
<feature type="coiled-coil region" evidence="1">
    <location>
        <begin position="985"/>
        <end position="1019"/>
    </location>
</feature>
<dbReference type="RefSeq" id="XP_001327793.1">
    <property type="nucleotide sequence ID" value="XM_001327758.1"/>
</dbReference>
<proteinExistence type="predicted"/>
<evidence type="ECO:0000256" key="1">
    <source>
        <dbReference type="SAM" id="Coils"/>
    </source>
</evidence>
<organism evidence="3 4">
    <name type="scientific">Trichomonas vaginalis (strain ATCC PRA-98 / G3)</name>
    <dbReference type="NCBI Taxonomy" id="412133"/>
    <lineage>
        <taxon>Eukaryota</taxon>
        <taxon>Metamonada</taxon>
        <taxon>Parabasalia</taxon>
        <taxon>Trichomonadida</taxon>
        <taxon>Trichomonadidae</taxon>
        <taxon>Trichomonas</taxon>
    </lineage>
</organism>
<name>A2DVM8_TRIV3</name>
<evidence type="ECO:0000313" key="3">
    <source>
        <dbReference type="EMBL" id="EAY15570.1"/>
    </source>
</evidence>
<dbReference type="Gene3D" id="1.20.5.340">
    <property type="match status" value="1"/>
</dbReference>
<dbReference type="Proteomes" id="UP000001542">
    <property type="component" value="Unassembled WGS sequence"/>
</dbReference>
<accession>A2DVM8</accession>
<keyword evidence="4" id="KW-1185">Reference proteome</keyword>